<organism evidence="3 4">
    <name type="scientific">Catenulispora yoronensis</name>
    <dbReference type="NCBI Taxonomy" id="450799"/>
    <lineage>
        <taxon>Bacteria</taxon>
        <taxon>Bacillati</taxon>
        <taxon>Actinomycetota</taxon>
        <taxon>Actinomycetes</taxon>
        <taxon>Catenulisporales</taxon>
        <taxon>Catenulisporaceae</taxon>
        <taxon>Catenulispora</taxon>
    </lineage>
</organism>
<proteinExistence type="predicted"/>
<reference evidence="3 4" key="1">
    <citation type="journal article" date="2019" name="Int. J. Syst. Evol. Microbiol.">
        <title>The Global Catalogue of Microorganisms (GCM) 10K type strain sequencing project: providing services to taxonomists for standard genome sequencing and annotation.</title>
        <authorList>
            <consortium name="The Broad Institute Genomics Platform"/>
            <consortium name="The Broad Institute Genome Sequencing Center for Infectious Disease"/>
            <person name="Wu L."/>
            <person name="Ma J."/>
        </authorList>
    </citation>
    <scope>NUCLEOTIDE SEQUENCE [LARGE SCALE GENOMIC DNA]</scope>
    <source>
        <strain evidence="3 4">JCM 16014</strain>
    </source>
</reference>
<dbReference type="EMBL" id="BAAAQN010000014">
    <property type="protein sequence ID" value="GAA2028040.1"/>
    <property type="molecule type" value="Genomic_DNA"/>
</dbReference>
<protein>
    <recommendedName>
        <fullName evidence="5">Mycothiol-dependent maleylpyruvate isomerase metal-binding domain-containing protein</fullName>
    </recommendedName>
</protein>
<evidence type="ECO:0008006" key="5">
    <source>
        <dbReference type="Google" id="ProtNLM"/>
    </source>
</evidence>
<evidence type="ECO:0000259" key="2">
    <source>
        <dbReference type="Pfam" id="PF11716"/>
    </source>
</evidence>
<dbReference type="Proteomes" id="UP001500751">
    <property type="component" value="Unassembled WGS sequence"/>
</dbReference>
<feature type="domain" description="Mycothiol-dependent maleylpyruvate isomerase metal-binding" evidence="2">
    <location>
        <begin position="23"/>
        <end position="115"/>
    </location>
</feature>
<dbReference type="InterPro" id="IPR036527">
    <property type="entry name" value="SCP2_sterol-bd_dom_sf"/>
</dbReference>
<dbReference type="InterPro" id="IPR024344">
    <property type="entry name" value="MDMPI_metal-binding"/>
</dbReference>
<dbReference type="InterPro" id="IPR034660">
    <property type="entry name" value="DinB/YfiT-like"/>
</dbReference>
<dbReference type="Pfam" id="PF11716">
    <property type="entry name" value="MDMPI_N"/>
    <property type="match status" value="1"/>
</dbReference>
<evidence type="ECO:0000313" key="4">
    <source>
        <dbReference type="Proteomes" id="UP001500751"/>
    </source>
</evidence>
<accession>A0ABN2U3T3</accession>
<dbReference type="SUPFAM" id="SSF55718">
    <property type="entry name" value="SCP-like"/>
    <property type="match status" value="1"/>
</dbReference>
<dbReference type="InterPro" id="IPR003033">
    <property type="entry name" value="SCP2_sterol-bd_dom"/>
</dbReference>
<dbReference type="Gene3D" id="1.20.120.450">
    <property type="entry name" value="dinb family like domain"/>
    <property type="match status" value="1"/>
</dbReference>
<evidence type="ECO:0000259" key="1">
    <source>
        <dbReference type="Pfam" id="PF02036"/>
    </source>
</evidence>
<comment type="caution">
    <text evidence="3">The sequence shown here is derived from an EMBL/GenBank/DDBJ whole genome shotgun (WGS) entry which is preliminary data.</text>
</comment>
<dbReference type="RefSeq" id="WP_344666084.1">
    <property type="nucleotide sequence ID" value="NZ_BAAAQN010000014.1"/>
</dbReference>
<feature type="domain" description="SCP2" evidence="1">
    <location>
        <begin position="225"/>
        <end position="294"/>
    </location>
</feature>
<evidence type="ECO:0000313" key="3">
    <source>
        <dbReference type="EMBL" id="GAA2028040.1"/>
    </source>
</evidence>
<dbReference type="Gene3D" id="3.30.1050.10">
    <property type="entry name" value="SCP2 sterol-binding domain"/>
    <property type="match status" value="1"/>
</dbReference>
<keyword evidence="4" id="KW-1185">Reference proteome</keyword>
<dbReference type="Pfam" id="PF02036">
    <property type="entry name" value="SCP2"/>
    <property type="match status" value="1"/>
</dbReference>
<sequence>MTGTRTTLAEDLSAARAVIPSLADRSSDLFSRLREPRAPSRLPGWTAGDVAVHLGLACTAYAAAATGDFSTLDEVGAANAKDAAAADPAGLAEPLPGGPDFDSWMAALPARAGIRERVADLNALTLNQSGPSTHRATPARIRAGAEAIVAATAGRDPAEPCRVPWFGEDVTIPLGTVAGLFLSETLLHTLDAARASHQKWSVPPGTARLIISLVFPEMMPRTMNLERAAKLHAVVQFHVRGGVTIGLDVDGAKIRTVRDPGSGRADCHISMDPVAFLLAVSGRASQNRQIAAGRMIPYGRKPWLAPQVAQLFVFP</sequence>
<name>A0ABN2U3T3_9ACTN</name>
<gene>
    <name evidence="3" type="ORF">GCM10009839_28810</name>
</gene>